<keyword evidence="3" id="KW-0804">Transcription</keyword>
<evidence type="ECO:0000313" key="6">
    <source>
        <dbReference type="Proteomes" id="UP001057998"/>
    </source>
</evidence>
<organism evidence="5 6">
    <name type="scientific">Photobacterium atrarenae</name>
    <dbReference type="NCBI Taxonomy" id="865757"/>
    <lineage>
        <taxon>Bacteria</taxon>
        <taxon>Pseudomonadati</taxon>
        <taxon>Pseudomonadota</taxon>
        <taxon>Gammaproteobacteria</taxon>
        <taxon>Vibrionales</taxon>
        <taxon>Vibrionaceae</taxon>
        <taxon>Photobacterium</taxon>
    </lineage>
</organism>
<dbReference type="Proteomes" id="UP001057998">
    <property type="component" value="Chromosome 2"/>
</dbReference>
<dbReference type="Pfam" id="PF01047">
    <property type="entry name" value="MarR"/>
    <property type="match status" value="1"/>
</dbReference>
<evidence type="ECO:0000259" key="4">
    <source>
        <dbReference type="PROSITE" id="PS50995"/>
    </source>
</evidence>
<keyword evidence="2" id="KW-0238">DNA-binding</keyword>
<dbReference type="InterPro" id="IPR036388">
    <property type="entry name" value="WH-like_DNA-bd_sf"/>
</dbReference>
<sequence>MSKLDVKPENGAEQTNLPADAVDAIISQWQNERPDLSLGAMATFGRLKRCSVLSQPMLDNTFSKFGLSGWEFDVLATLRRSGAPYRLAPTTLFSTLMITSGTMTHRMKRLESSGLIERLPNPNDARSMLVQLTDKGLDLIEKAVSAHVNNMESRLEALDATQKAKLDEGLKVLLSVLES</sequence>
<gene>
    <name evidence="5" type="ORF">NNL38_20840</name>
</gene>
<dbReference type="PROSITE" id="PS50995">
    <property type="entry name" value="HTH_MARR_2"/>
    <property type="match status" value="1"/>
</dbReference>
<evidence type="ECO:0000256" key="3">
    <source>
        <dbReference type="ARBA" id="ARBA00023163"/>
    </source>
</evidence>
<accession>A0ABY5GL67</accession>
<evidence type="ECO:0000256" key="2">
    <source>
        <dbReference type="ARBA" id="ARBA00023125"/>
    </source>
</evidence>
<keyword evidence="6" id="KW-1185">Reference proteome</keyword>
<dbReference type="SMART" id="SM00347">
    <property type="entry name" value="HTH_MARR"/>
    <property type="match status" value="1"/>
</dbReference>
<dbReference type="PANTHER" id="PTHR42756">
    <property type="entry name" value="TRANSCRIPTIONAL REGULATOR, MARR"/>
    <property type="match status" value="1"/>
</dbReference>
<feature type="domain" description="HTH marR-type" evidence="4">
    <location>
        <begin position="33"/>
        <end position="175"/>
    </location>
</feature>
<evidence type="ECO:0000256" key="1">
    <source>
        <dbReference type="ARBA" id="ARBA00023015"/>
    </source>
</evidence>
<name>A0ABY5GL67_9GAMM</name>
<dbReference type="PANTHER" id="PTHR42756:SF1">
    <property type="entry name" value="TRANSCRIPTIONAL REPRESSOR OF EMRAB OPERON"/>
    <property type="match status" value="1"/>
</dbReference>
<dbReference type="PRINTS" id="PR00598">
    <property type="entry name" value="HTHMARR"/>
</dbReference>
<dbReference type="EMBL" id="CP101509">
    <property type="protein sequence ID" value="UTV29469.1"/>
    <property type="molecule type" value="Genomic_DNA"/>
</dbReference>
<protein>
    <submittedName>
        <fullName evidence="5">MarR family transcriptional regulator</fullName>
    </submittedName>
</protein>
<proteinExistence type="predicted"/>
<keyword evidence="1" id="KW-0805">Transcription regulation</keyword>
<reference evidence="5" key="1">
    <citation type="submission" date="2022-07" db="EMBL/GenBank/DDBJ databases">
        <title>Genome sequencing of Photobacterium atrarenae GJH2-4.</title>
        <authorList>
            <person name="Park S.-J."/>
        </authorList>
    </citation>
    <scope>NUCLEOTIDE SEQUENCE</scope>
    <source>
        <strain evidence="5">GJH2-4</strain>
    </source>
</reference>
<dbReference type="SUPFAM" id="SSF46785">
    <property type="entry name" value="Winged helix' DNA-binding domain"/>
    <property type="match status" value="1"/>
</dbReference>
<evidence type="ECO:0000313" key="5">
    <source>
        <dbReference type="EMBL" id="UTV29469.1"/>
    </source>
</evidence>
<dbReference type="InterPro" id="IPR036390">
    <property type="entry name" value="WH_DNA-bd_sf"/>
</dbReference>
<dbReference type="Gene3D" id="1.10.10.10">
    <property type="entry name" value="Winged helix-like DNA-binding domain superfamily/Winged helix DNA-binding domain"/>
    <property type="match status" value="1"/>
</dbReference>
<dbReference type="InterPro" id="IPR000835">
    <property type="entry name" value="HTH_MarR-typ"/>
</dbReference>
<dbReference type="RefSeq" id="WP_255390786.1">
    <property type="nucleotide sequence ID" value="NZ_CP101509.1"/>
</dbReference>